<sequence length="230" mass="25969">MALITFVRHGQASWGTDNYDQLSIKGAEQARVLGKVFDDQAKSFDSAWRGGMLRHQQTAEHCLAEMHLPLIALPHEGLNEFDHDQVLVNLDKKKYSSKAEILEEIKSSSHPVKTMGVMFGEAVNRWQSGEYDSDYSETWKEFQHRCVSAFTDIVNSSKGKNVVVFSSGGVISVIIQSLLGLTDKATFELNWSMVNCGITQILSDSKRHSILSLNEHQHFREYGVNLLTWH</sequence>
<dbReference type="Gene3D" id="3.40.50.1240">
    <property type="entry name" value="Phosphoglycerate mutase-like"/>
    <property type="match status" value="1"/>
</dbReference>
<reference evidence="2" key="1">
    <citation type="submission" date="2023-07" db="EMBL/GenBank/DDBJ databases">
        <title>Acinetobacter oleivorans assembled AC1583.</title>
        <authorList>
            <person name="Yeo C.C."/>
        </authorList>
    </citation>
    <scope>NUCLEOTIDE SEQUENCE [LARGE SCALE GENOMIC DNA]</scope>
    <source>
        <strain evidence="2">AC1583</strain>
    </source>
</reference>
<keyword evidence="2" id="KW-1185">Reference proteome</keyword>
<dbReference type="PANTHER" id="PTHR48100">
    <property type="entry name" value="BROAD-SPECIFICITY PHOSPHATASE YOR283W-RELATED"/>
    <property type="match status" value="1"/>
</dbReference>
<dbReference type="Proteomes" id="UP000619170">
    <property type="component" value="Unassembled WGS sequence"/>
</dbReference>
<dbReference type="RefSeq" id="WP_192833280.1">
    <property type="nucleotide sequence ID" value="NZ_JADAZL010000001.1"/>
</dbReference>
<protein>
    <submittedName>
        <fullName evidence="1">Histidine phosphatase family protein</fullName>
    </submittedName>
</protein>
<name>A0ABR9NDJ8_9GAMM</name>
<evidence type="ECO:0000313" key="1">
    <source>
        <dbReference type="EMBL" id="MBE2162979.1"/>
    </source>
</evidence>
<accession>A0ABR9NDJ8</accession>
<gene>
    <name evidence="1" type="ORF">IIQ43_00350</name>
</gene>
<dbReference type="SUPFAM" id="SSF53254">
    <property type="entry name" value="Phosphoglycerate mutase-like"/>
    <property type="match status" value="1"/>
</dbReference>
<dbReference type="SMART" id="SM00855">
    <property type="entry name" value="PGAM"/>
    <property type="match status" value="1"/>
</dbReference>
<dbReference type="PANTHER" id="PTHR48100:SF1">
    <property type="entry name" value="HISTIDINE PHOSPHATASE FAMILY PROTEIN-RELATED"/>
    <property type="match status" value="1"/>
</dbReference>
<dbReference type="InterPro" id="IPR050275">
    <property type="entry name" value="PGM_Phosphatase"/>
</dbReference>
<evidence type="ECO:0000313" key="2">
    <source>
        <dbReference type="Proteomes" id="UP000619170"/>
    </source>
</evidence>
<dbReference type="InterPro" id="IPR029033">
    <property type="entry name" value="His_PPase_superfam"/>
</dbReference>
<dbReference type="Pfam" id="PF00300">
    <property type="entry name" value="His_Phos_1"/>
    <property type="match status" value="1"/>
</dbReference>
<dbReference type="EMBL" id="JADAZL010000001">
    <property type="protein sequence ID" value="MBE2162979.1"/>
    <property type="molecule type" value="Genomic_DNA"/>
</dbReference>
<dbReference type="InterPro" id="IPR013078">
    <property type="entry name" value="His_Pase_superF_clade-1"/>
</dbReference>
<proteinExistence type="predicted"/>
<comment type="caution">
    <text evidence="1">The sequence shown here is derived from an EMBL/GenBank/DDBJ whole genome shotgun (WGS) entry which is preliminary data.</text>
</comment>
<dbReference type="CDD" id="cd07067">
    <property type="entry name" value="HP_PGM_like"/>
    <property type="match status" value="1"/>
</dbReference>
<organism evidence="1 2">
    <name type="scientific">Acinetobacter oleivorans</name>
    <dbReference type="NCBI Taxonomy" id="1148157"/>
    <lineage>
        <taxon>Bacteria</taxon>
        <taxon>Pseudomonadati</taxon>
        <taxon>Pseudomonadota</taxon>
        <taxon>Gammaproteobacteria</taxon>
        <taxon>Moraxellales</taxon>
        <taxon>Moraxellaceae</taxon>
        <taxon>Acinetobacter</taxon>
    </lineage>
</organism>